<protein>
    <recommendedName>
        <fullName evidence="1">SiaC family regulatory phosphoprotein domain-containing protein</fullName>
    </recommendedName>
</protein>
<evidence type="ECO:0000259" key="1">
    <source>
        <dbReference type="Pfam" id="PF09345"/>
    </source>
</evidence>
<evidence type="ECO:0000313" key="2">
    <source>
        <dbReference type="EMBL" id="PJZ25320.1"/>
    </source>
</evidence>
<dbReference type="InterPro" id="IPR018530">
    <property type="entry name" value="SiaC"/>
</dbReference>
<reference evidence="2 3" key="1">
    <citation type="submission" date="2017-07" db="EMBL/GenBank/DDBJ databases">
        <title>Leptospira spp. isolated from tropical soils.</title>
        <authorList>
            <person name="Thibeaux R."/>
            <person name="Iraola G."/>
            <person name="Ferres I."/>
            <person name="Bierque E."/>
            <person name="Girault D."/>
            <person name="Soupe-Gilbert M.-E."/>
            <person name="Picardeau M."/>
            <person name="Goarant C."/>
        </authorList>
    </citation>
    <scope>NUCLEOTIDE SEQUENCE [LARGE SCALE GENOMIC DNA]</scope>
    <source>
        <strain evidence="2 3">MCA1-C-A1</strain>
    </source>
</reference>
<name>A0A2M9XCA7_9LEPT</name>
<comment type="caution">
    <text evidence="2">The sequence shown here is derived from an EMBL/GenBank/DDBJ whole genome shotgun (WGS) entry which is preliminary data.</text>
</comment>
<dbReference type="EMBL" id="NPDN01000005">
    <property type="protein sequence ID" value="PJZ25320.1"/>
    <property type="molecule type" value="Genomic_DNA"/>
</dbReference>
<gene>
    <name evidence="2" type="ORF">CH357_10330</name>
</gene>
<sequence>MESLHIQQTKTSPEIILESDKGLAEIIGESYPENAMAFYKPVFDWLAAIQTANKQIQFRFQMDYFNTSSSKVIMDILDNLQKYHDKGGKVEVEWLYKEDDEDMQETGEEFSSDLSLPFKMKSYK</sequence>
<evidence type="ECO:0000313" key="3">
    <source>
        <dbReference type="Proteomes" id="UP000232196"/>
    </source>
</evidence>
<dbReference type="AlphaFoldDB" id="A0A2M9XCA7"/>
<keyword evidence="3" id="KW-1185">Reference proteome</keyword>
<feature type="domain" description="SiaC family regulatory phosphoprotein" evidence="1">
    <location>
        <begin position="6"/>
        <end position="122"/>
    </location>
</feature>
<accession>A0A2M9XCA7</accession>
<dbReference type="OrthoDB" id="5297629at2"/>
<proteinExistence type="predicted"/>
<organism evidence="2 3">
    <name type="scientific">Leptospira hartskeerlii</name>
    <dbReference type="NCBI Taxonomy" id="2023177"/>
    <lineage>
        <taxon>Bacteria</taxon>
        <taxon>Pseudomonadati</taxon>
        <taxon>Spirochaetota</taxon>
        <taxon>Spirochaetia</taxon>
        <taxon>Leptospirales</taxon>
        <taxon>Leptospiraceae</taxon>
        <taxon>Leptospira</taxon>
    </lineage>
</organism>
<dbReference type="Pfam" id="PF09345">
    <property type="entry name" value="SiaC"/>
    <property type="match status" value="1"/>
</dbReference>
<dbReference type="Proteomes" id="UP000232196">
    <property type="component" value="Unassembled WGS sequence"/>
</dbReference>
<dbReference type="RefSeq" id="WP_100706669.1">
    <property type="nucleotide sequence ID" value="NZ_NPDL01000008.1"/>
</dbReference>